<gene>
    <name evidence="3" type="ORF">RchiOBHm_Chr2g0112271</name>
</gene>
<feature type="transmembrane region" description="Helical" evidence="2">
    <location>
        <begin position="172"/>
        <end position="195"/>
    </location>
</feature>
<proteinExistence type="predicted"/>
<sequence length="199" mass="22145">MNPASMAGWISNNAKMNLKAVDGNEMFQGLSKSAGLDLIQNCDLPPPMKVFTGSADKTVVSSMNRICSMMAREDHENSHELIDMYRGDGDQNYGKLELLKALRLSQTRAREAEKKAEKLAKEKECLSNALLAEAKELFAYRQWVRLLELKVSKLHSQFAEQEHQECCGCETWIVALALCLGIAGVGFAFGSRYFISESS</sequence>
<reference evidence="3 4" key="1">
    <citation type="journal article" date="2018" name="Nat. Genet.">
        <title>The Rosa genome provides new insights in the design of modern roses.</title>
        <authorList>
            <person name="Bendahmane M."/>
        </authorList>
    </citation>
    <scope>NUCLEOTIDE SEQUENCE [LARGE SCALE GENOMIC DNA]</scope>
    <source>
        <strain evidence="4">cv. Old Blush</strain>
    </source>
</reference>
<dbReference type="OrthoDB" id="1673621at2759"/>
<protein>
    <submittedName>
        <fullName evidence="3">Uncharacterized protein</fullName>
    </submittedName>
</protein>
<dbReference type="PANTHER" id="PTHR33868:SF10">
    <property type="entry name" value="OS08G0483100 PROTEIN"/>
    <property type="match status" value="1"/>
</dbReference>
<keyword evidence="4" id="KW-1185">Reference proteome</keyword>
<dbReference type="PANTHER" id="PTHR33868">
    <property type="entry name" value="EXPRESSED PROTEIN"/>
    <property type="match status" value="1"/>
</dbReference>
<keyword evidence="1" id="KW-0175">Coiled coil</keyword>
<keyword evidence="2" id="KW-0472">Membrane</keyword>
<comment type="caution">
    <text evidence="3">The sequence shown here is derived from an EMBL/GenBank/DDBJ whole genome shotgun (WGS) entry which is preliminary data.</text>
</comment>
<dbReference type="AlphaFoldDB" id="A0A2P6RQ59"/>
<name>A0A2P6RQ59_ROSCH</name>
<dbReference type="Proteomes" id="UP000238479">
    <property type="component" value="Chromosome 2"/>
</dbReference>
<organism evidence="3 4">
    <name type="scientific">Rosa chinensis</name>
    <name type="common">China rose</name>
    <dbReference type="NCBI Taxonomy" id="74649"/>
    <lineage>
        <taxon>Eukaryota</taxon>
        <taxon>Viridiplantae</taxon>
        <taxon>Streptophyta</taxon>
        <taxon>Embryophyta</taxon>
        <taxon>Tracheophyta</taxon>
        <taxon>Spermatophyta</taxon>
        <taxon>Magnoliopsida</taxon>
        <taxon>eudicotyledons</taxon>
        <taxon>Gunneridae</taxon>
        <taxon>Pentapetalae</taxon>
        <taxon>rosids</taxon>
        <taxon>fabids</taxon>
        <taxon>Rosales</taxon>
        <taxon>Rosaceae</taxon>
        <taxon>Rosoideae</taxon>
        <taxon>Rosoideae incertae sedis</taxon>
        <taxon>Rosa</taxon>
    </lineage>
</organism>
<dbReference type="EMBL" id="PDCK01000040">
    <property type="protein sequence ID" value="PRQ48576.1"/>
    <property type="molecule type" value="Genomic_DNA"/>
</dbReference>
<dbReference type="OMA" id="MGLMINK"/>
<evidence type="ECO:0000256" key="1">
    <source>
        <dbReference type="SAM" id="Coils"/>
    </source>
</evidence>
<keyword evidence="2" id="KW-1133">Transmembrane helix</keyword>
<dbReference type="Gramene" id="PRQ48576">
    <property type="protein sequence ID" value="PRQ48576"/>
    <property type="gene ID" value="RchiOBHm_Chr2g0112271"/>
</dbReference>
<evidence type="ECO:0000313" key="3">
    <source>
        <dbReference type="EMBL" id="PRQ48576.1"/>
    </source>
</evidence>
<evidence type="ECO:0000256" key="2">
    <source>
        <dbReference type="SAM" id="Phobius"/>
    </source>
</evidence>
<feature type="coiled-coil region" evidence="1">
    <location>
        <begin position="102"/>
        <end position="129"/>
    </location>
</feature>
<evidence type="ECO:0000313" key="4">
    <source>
        <dbReference type="Proteomes" id="UP000238479"/>
    </source>
</evidence>
<accession>A0A2P6RQ59</accession>
<dbReference type="STRING" id="74649.A0A2P6RQ59"/>
<keyword evidence="2" id="KW-0812">Transmembrane</keyword>